<dbReference type="PANTHER" id="PTHR23301">
    <property type="entry name" value="CHITIN BINDING PERITROPHIN-A"/>
    <property type="match status" value="1"/>
</dbReference>
<dbReference type="InterPro" id="IPR036508">
    <property type="entry name" value="Chitin-bd_dom_sf"/>
</dbReference>
<organism evidence="6">
    <name type="scientific">Cyprideis torosa</name>
    <dbReference type="NCBI Taxonomy" id="163714"/>
    <lineage>
        <taxon>Eukaryota</taxon>
        <taxon>Metazoa</taxon>
        <taxon>Ecdysozoa</taxon>
        <taxon>Arthropoda</taxon>
        <taxon>Crustacea</taxon>
        <taxon>Oligostraca</taxon>
        <taxon>Ostracoda</taxon>
        <taxon>Podocopa</taxon>
        <taxon>Podocopida</taxon>
        <taxon>Cytherocopina</taxon>
        <taxon>Cytheroidea</taxon>
        <taxon>Cytherideidae</taxon>
        <taxon>Cyprideis</taxon>
    </lineage>
</organism>
<keyword evidence="4" id="KW-1015">Disulfide bond</keyword>
<keyword evidence="1" id="KW-0147">Chitin-binding</keyword>
<proteinExistence type="predicted"/>
<evidence type="ECO:0000256" key="5">
    <source>
        <dbReference type="ARBA" id="ARBA00023180"/>
    </source>
</evidence>
<sequence>MSYQTVYLTLYPHPKYCDQFFKCANGTLTLETCENGLLFGGQGSVYNHCDYHWAVDCGTRSKDIIEIRTGGCKYRFGIFPRTDSCDTYFYRCKFGIREDVPCTKGLAYDDRIHQCNWPDLTPGCDPEEIVNFQCPDKLPSGSFARKFLPFPRFPSDDCYSLIVCVNGYPRRVGCEKGKVFDEVTLSCEHPENVRGRCAGQAGL</sequence>
<dbReference type="AlphaFoldDB" id="A0A7R8ZS99"/>
<evidence type="ECO:0000256" key="4">
    <source>
        <dbReference type="ARBA" id="ARBA00023157"/>
    </source>
</evidence>
<reference evidence="6" key="1">
    <citation type="submission" date="2020-11" db="EMBL/GenBank/DDBJ databases">
        <authorList>
            <person name="Tran Van P."/>
        </authorList>
    </citation>
    <scope>NUCLEOTIDE SEQUENCE</scope>
</reference>
<dbReference type="EMBL" id="OB662474">
    <property type="protein sequence ID" value="CAD7230110.1"/>
    <property type="molecule type" value="Genomic_DNA"/>
</dbReference>
<dbReference type="InterPro" id="IPR002557">
    <property type="entry name" value="Chitin-bd_dom"/>
</dbReference>
<protein>
    <submittedName>
        <fullName evidence="6">Uncharacterized protein</fullName>
    </submittedName>
</protein>
<evidence type="ECO:0000313" key="6">
    <source>
        <dbReference type="EMBL" id="CAD7230110.1"/>
    </source>
</evidence>
<gene>
    <name evidence="6" type="ORF">CTOB1V02_LOCUS7973</name>
</gene>
<dbReference type="InterPro" id="IPR051940">
    <property type="entry name" value="Chitin_bind-dev_reg"/>
</dbReference>
<dbReference type="Gene3D" id="2.170.140.10">
    <property type="entry name" value="Chitin binding domain"/>
    <property type="match status" value="3"/>
</dbReference>
<name>A0A7R8ZS99_9CRUS</name>
<dbReference type="OrthoDB" id="6358068at2759"/>
<keyword evidence="5" id="KW-0325">Glycoprotein</keyword>
<dbReference type="Pfam" id="PF01607">
    <property type="entry name" value="CBM_14"/>
    <property type="match status" value="3"/>
</dbReference>
<evidence type="ECO:0000256" key="3">
    <source>
        <dbReference type="ARBA" id="ARBA00022737"/>
    </source>
</evidence>
<dbReference type="PROSITE" id="PS50940">
    <property type="entry name" value="CHIT_BIND_II"/>
    <property type="match status" value="3"/>
</dbReference>
<dbReference type="SMART" id="SM00494">
    <property type="entry name" value="ChtBD2"/>
    <property type="match status" value="3"/>
</dbReference>
<dbReference type="PANTHER" id="PTHR23301:SF107">
    <property type="entry name" value="LD20793P"/>
    <property type="match status" value="1"/>
</dbReference>
<evidence type="ECO:0000256" key="2">
    <source>
        <dbReference type="ARBA" id="ARBA00022729"/>
    </source>
</evidence>
<keyword evidence="2" id="KW-0732">Signal</keyword>
<dbReference type="GO" id="GO:0005576">
    <property type="term" value="C:extracellular region"/>
    <property type="evidence" value="ECO:0007669"/>
    <property type="project" value="InterPro"/>
</dbReference>
<dbReference type="GO" id="GO:0008061">
    <property type="term" value="F:chitin binding"/>
    <property type="evidence" value="ECO:0007669"/>
    <property type="project" value="UniProtKB-KW"/>
</dbReference>
<evidence type="ECO:0000256" key="1">
    <source>
        <dbReference type="ARBA" id="ARBA00022669"/>
    </source>
</evidence>
<accession>A0A7R8ZS99</accession>
<keyword evidence="3" id="KW-0677">Repeat</keyword>
<dbReference type="SUPFAM" id="SSF57625">
    <property type="entry name" value="Invertebrate chitin-binding proteins"/>
    <property type="match status" value="3"/>
</dbReference>